<evidence type="ECO:0000313" key="4">
    <source>
        <dbReference type="WBParaSite" id="L893_g10658.t1"/>
    </source>
</evidence>
<name>A0A1I7XYN7_9BILA</name>
<protein>
    <submittedName>
        <fullName evidence="4">Uncharacterized protein</fullName>
    </submittedName>
</protein>
<sequence>MNADQAALMLECQRSLRSIIEDLSAKNDALREQAQKSEEATSSLAKEVEQLKKEKVDLTERVTAAEREKTDMEKELVQMRTDKKEMDHKMVLLEQGKKRDKEDLESKKKEVKTLQVTGSNLLKKGERLDLKKNPPQEMCVQRPKWTILRVVKRAEIGIQTDKEPRSEAESRLKDLEQANTRLNHELATLKADKKKFEESSRATIIRLQSALMHKDAELGAKRRRIIPFQQQVSHPPPRILMVPNNAPEYRNPRRQWNQPAPPHQSQYFVRATPHQNGPPPAQGAGFYVNRYVGRPSHGGAPYTGPPLHQVCPRPPQPPVLGPQTSSEQHDDRPS</sequence>
<proteinExistence type="predicted"/>
<keyword evidence="1" id="KW-0175">Coiled coil</keyword>
<keyword evidence="3" id="KW-1185">Reference proteome</keyword>
<dbReference type="Proteomes" id="UP000095287">
    <property type="component" value="Unplaced"/>
</dbReference>
<evidence type="ECO:0000256" key="2">
    <source>
        <dbReference type="SAM" id="MobiDB-lite"/>
    </source>
</evidence>
<feature type="region of interest" description="Disordered" evidence="2">
    <location>
        <begin position="67"/>
        <end position="108"/>
    </location>
</feature>
<organism evidence="3 4">
    <name type="scientific">Steinernema glaseri</name>
    <dbReference type="NCBI Taxonomy" id="37863"/>
    <lineage>
        <taxon>Eukaryota</taxon>
        <taxon>Metazoa</taxon>
        <taxon>Ecdysozoa</taxon>
        <taxon>Nematoda</taxon>
        <taxon>Chromadorea</taxon>
        <taxon>Rhabditida</taxon>
        <taxon>Tylenchina</taxon>
        <taxon>Panagrolaimomorpha</taxon>
        <taxon>Strongyloidoidea</taxon>
        <taxon>Steinernematidae</taxon>
        <taxon>Steinernema</taxon>
    </lineage>
</organism>
<accession>A0A1I7XYN7</accession>
<feature type="region of interest" description="Disordered" evidence="2">
    <location>
        <begin position="270"/>
        <end position="334"/>
    </location>
</feature>
<evidence type="ECO:0000256" key="1">
    <source>
        <dbReference type="SAM" id="Coils"/>
    </source>
</evidence>
<dbReference type="WBParaSite" id="L893_g10658.t1">
    <property type="protein sequence ID" value="L893_g10658.t1"/>
    <property type="gene ID" value="L893_g10658"/>
</dbReference>
<evidence type="ECO:0000313" key="3">
    <source>
        <dbReference type="Proteomes" id="UP000095287"/>
    </source>
</evidence>
<reference evidence="4" key="1">
    <citation type="submission" date="2016-11" db="UniProtKB">
        <authorList>
            <consortium name="WormBaseParasite"/>
        </authorList>
    </citation>
    <scope>IDENTIFICATION</scope>
</reference>
<dbReference type="AlphaFoldDB" id="A0A1I7XYN7"/>
<feature type="coiled-coil region" evidence="1">
    <location>
        <begin position="165"/>
        <end position="199"/>
    </location>
</feature>